<dbReference type="Proteomes" id="UP001228504">
    <property type="component" value="Unassembled WGS sequence"/>
</dbReference>
<comment type="caution">
    <text evidence="1">The sequence shown here is derived from an EMBL/GenBank/DDBJ whole genome shotgun (WGS) entry which is preliminary data.</text>
</comment>
<reference evidence="1 2" key="1">
    <citation type="submission" date="2023-07" db="EMBL/GenBank/DDBJ databases">
        <title>Genomic Encyclopedia of Type Strains, Phase IV (KMG-IV): sequencing the most valuable type-strain genomes for metagenomic binning, comparative biology and taxonomic classification.</title>
        <authorList>
            <person name="Goeker M."/>
        </authorList>
    </citation>
    <scope>NUCLEOTIDE SEQUENCE [LARGE SCALE GENOMIC DNA]</scope>
    <source>
        <strain evidence="1 2">DSM 20694</strain>
    </source>
</reference>
<gene>
    <name evidence="1" type="ORF">J2S18_002871</name>
</gene>
<accession>A0ABT9UX56</accession>
<evidence type="ECO:0000313" key="1">
    <source>
        <dbReference type="EMBL" id="MDQ0150897.1"/>
    </source>
</evidence>
<protein>
    <submittedName>
        <fullName evidence="1">Uncharacterized protein</fullName>
    </submittedName>
</protein>
<sequence length="115" mass="13749">MENNEICKEVCIEENHSLEKYFAENEKHERYIKKEIYNNILILINERPHKIKTVRGYKYKGKTIYEYKIPLGKDLACRVAYIYIDDKILVFFISNTIRKNLYTRLVSKVKGVVKA</sequence>
<organism evidence="1 2">
    <name type="scientific">Eubacterium multiforme</name>
    <dbReference type="NCBI Taxonomy" id="83339"/>
    <lineage>
        <taxon>Bacteria</taxon>
        <taxon>Bacillati</taxon>
        <taxon>Bacillota</taxon>
        <taxon>Clostridia</taxon>
        <taxon>Eubacteriales</taxon>
        <taxon>Eubacteriaceae</taxon>
        <taxon>Eubacterium</taxon>
    </lineage>
</organism>
<keyword evidence="2" id="KW-1185">Reference proteome</keyword>
<name>A0ABT9UX56_9FIRM</name>
<proteinExistence type="predicted"/>
<dbReference type="EMBL" id="JAUSUF010000014">
    <property type="protein sequence ID" value="MDQ0150897.1"/>
    <property type="molecule type" value="Genomic_DNA"/>
</dbReference>
<evidence type="ECO:0000313" key="2">
    <source>
        <dbReference type="Proteomes" id="UP001228504"/>
    </source>
</evidence>
<dbReference type="RefSeq" id="WP_307487746.1">
    <property type="nucleotide sequence ID" value="NZ_JAUSUF010000014.1"/>
</dbReference>